<reference evidence="1" key="1">
    <citation type="submission" date="2019-10" db="EMBL/GenBank/DDBJ databases">
        <authorList>
            <person name="Soares A.E.R."/>
            <person name="Aleixo A."/>
            <person name="Schneider P."/>
            <person name="Miyaki C.Y."/>
            <person name="Schneider M.P."/>
            <person name="Mello C."/>
            <person name="Vasconcelos A.T.R."/>
        </authorList>
    </citation>
    <scope>NUCLEOTIDE SEQUENCE</scope>
    <source>
        <tissue evidence="1">Muscle</tissue>
    </source>
</reference>
<comment type="caution">
    <text evidence="1">The sequence shown here is derived from an EMBL/GenBank/DDBJ whole genome shotgun (WGS) entry which is preliminary data.</text>
</comment>
<sequence length="75" mass="8572">MVKTMVRQDVFLQLMNIHGRMEVHLKHVEVTTPEQGLLLLGDITLNMSNTGVPHPPVQFDIIFHRTIEWPGLEAT</sequence>
<organism evidence="1 2">
    <name type="scientific">Willisornis vidua</name>
    <name type="common">Xingu scale-backed antbird</name>
    <dbReference type="NCBI Taxonomy" id="1566151"/>
    <lineage>
        <taxon>Eukaryota</taxon>
        <taxon>Metazoa</taxon>
        <taxon>Chordata</taxon>
        <taxon>Craniata</taxon>
        <taxon>Vertebrata</taxon>
        <taxon>Euteleostomi</taxon>
        <taxon>Archelosauria</taxon>
        <taxon>Archosauria</taxon>
        <taxon>Dinosauria</taxon>
        <taxon>Saurischia</taxon>
        <taxon>Theropoda</taxon>
        <taxon>Coelurosauria</taxon>
        <taxon>Aves</taxon>
        <taxon>Neognathae</taxon>
        <taxon>Neoaves</taxon>
        <taxon>Telluraves</taxon>
        <taxon>Australaves</taxon>
        <taxon>Passeriformes</taxon>
        <taxon>Thamnophilidae</taxon>
        <taxon>Willisornis</taxon>
    </lineage>
</organism>
<dbReference type="Proteomes" id="UP001145742">
    <property type="component" value="Unassembled WGS sequence"/>
</dbReference>
<protein>
    <submittedName>
        <fullName evidence="1">Uncharacterized protein</fullName>
    </submittedName>
</protein>
<evidence type="ECO:0000313" key="1">
    <source>
        <dbReference type="EMBL" id="KAJ7415750.1"/>
    </source>
</evidence>
<accession>A0ABQ9D600</accession>
<proteinExistence type="predicted"/>
<keyword evidence="2" id="KW-1185">Reference proteome</keyword>
<evidence type="ECO:0000313" key="2">
    <source>
        <dbReference type="Proteomes" id="UP001145742"/>
    </source>
</evidence>
<gene>
    <name evidence="1" type="ORF">WISP_76348</name>
</gene>
<name>A0ABQ9D600_9PASS</name>
<dbReference type="EMBL" id="WHWB01033913">
    <property type="protein sequence ID" value="KAJ7415750.1"/>
    <property type="molecule type" value="Genomic_DNA"/>
</dbReference>